<organism evidence="1 2">
    <name type="scientific">Paenibacillus zeisoli</name>
    <dbReference type="NCBI Taxonomy" id="2496267"/>
    <lineage>
        <taxon>Bacteria</taxon>
        <taxon>Bacillati</taxon>
        <taxon>Bacillota</taxon>
        <taxon>Bacilli</taxon>
        <taxon>Bacillales</taxon>
        <taxon>Paenibacillaceae</taxon>
        <taxon>Paenibacillus</taxon>
    </lineage>
</organism>
<keyword evidence="2" id="KW-1185">Reference proteome</keyword>
<dbReference type="EMBL" id="RZNX01000007">
    <property type="protein sequence ID" value="RUT29187.1"/>
    <property type="molecule type" value="Genomic_DNA"/>
</dbReference>
<dbReference type="AlphaFoldDB" id="A0A3S1BR83"/>
<sequence length="337" mass="38896">MAPFPCILFHTSLPYILPGLTIYFGERREGGKAMEFCVVTAAVGSKKEADRFARLIRRKFNGLHRDKSEFKLSFVTSGDRISAVFEGDETAYSFAKRSITIREKLSYALAEYVIAEKEADIVRRLVSREYDFTEEEDRTVIVDSCLHLLTPEIEGIEVRNRRCGQLAVHIRHFLEENTELNLDGFMTFRMKEYLDQIRETLDYVVDEYLLDKQYEEFIGLLKYFVHFQETQIEVVHLMHTGGSEFTIYNEHMMPLEAAVVEGVVARIADNELELEDVIVSSLISLSPGRIIVHTREPEIQIISTIRQIFGERIEMCEYCPRCKASLDRGRKQGNQGP</sequence>
<dbReference type="InterPro" id="IPR014199">
    <property type="entry name" value="Spore_YtxC"/>
</dbReference>
<dbReference type="OrthoDB" id="2986513at2"/>
<gene>
    <name evidence="1" type="ORF">EJP77_15870</name>
</gene>
<evidence type="ECO:0000313" key="1">
    <source>
        <dbReference type="EMBL" id="RUT29187.1"/>
    </source>
</evidence>
<dbReference type="Pfam" id="PF08812">
    <property type="entry name" value="YtxC"/>
    <property type="match status" value="1"/>
</dbReference>
<protein>
    <submittedName>
        <fullName evidence="1">Sporulation protein</fullName>
    </submittedName>
</protein>
<accession>A0A3S1BR83</accession>
<comment type="caution">
    <text evidence="1">The sequence shown here is derived from an EMBL/GenBank/DDBJ whole genome shotgun (WGS) entry which is preliminary data.</text>
</comment>
<reference evidence="1 2" key="1">
    <citation type="submission" date="2018-12" db="EMBL/GenBank/DDBJ databases">
        <authorList>
            <person name="Sun L."/>
            <person name="Chen Z."/>
        </authorList>
    </citation>
    <scope>NUCLEOTIDE SEQUENCE [LARGE SCALE GENOMIC DNA]</scope>
    <source>
        <strain evidence="1 2">3-5-3</strain>
    </source>
</reference>
<proteinExistence type="predicted"/>
<evidence type="ECO:0000313" key="2">
    <source>
        <dbReference type="Proteomes" id="UP000272464"/>
    </source>
</evidence>
<name>A0A3S1BR83_9BACL</name>
<dbReference type="Proteomes" id="UP000272464">
    <property type="component" value="Unassembled WGS sequence"/>
</dbReference>